<dbReference type="RefSeq" id="WP_070981345.1">
    <property type="nucleotide sequence ID" value="NZ_CP017707.1"/>
</dbReference>
<protein>
    <submittedName>
        <fullName evidence="1">Uncharacterized protein</fullName>
    </submittedName>
</protein>
<dbReference type="AlphaFoldDB" id="A0A1D9LMC3"/>
<accession>A0A1D9LMC3</accession>
<evidence type="ECO:0000313" key="2">
    <source>
        <dbReference type="Proteomes" id="UP000178776"/>
    </source>
</evidence>
<dbReference type="Proteomes" id="UP000178776">
    <property type="component" value="Chromosome"/>
</dbReference>
<dbReference type="GeneID" id="68843839"/>
<dbReference type="STRING" id="1108595.BKX93_21820"/>
<dbReference type="KEGG" id="cvc:BKX93_21820"/>
<sequence>MHDLQFIREHKSLINHALKPFHPHHLRYVPEVCAGDAEVVLLISPAPDTSYFDMFEMEERLAQQLGVSVQLISENGLSGQERRQLLEIAQEI</sequence>
<gene>
    <name evidence="1" type="ORF">BKX93_21820</name>
</gene>
<reference evidence="1 2" key="1">
    <citation type="submission" date="2016-10" db="EMBL/GenBank/DDBJ databases">
        <title>Chromobacterium muskegensis sp. nov., an insecticidal bacterium isolated from Sphagnum bogs.</title>
        <authorList>
            <person name="Sparks M.E."/>
            <person name="Blackburn M.B."/>
            <person name="Gundersen-Rindal D.E."/>
            <person name="Mitchell A."/>
            <person name="Farrar R."/>
            <person name="Kuhar D."/>
        </authorList>
    </citation>
    <scope>NUCLEOTIDE SEQUENCE [LARGE SCALE GENOMIC DNA]</scope>
    <source>
        <strain evidence="1 2">21-1</strain>
    </source>
</reference>
<organism evidence="1 2">
    <name type="scientific">Chromobacterium vaccinii</name>
    <dbReference type="NCBI Taxonomy" id="1108595"/>
    <lineage>
        <taxon>Bacteria</taxon>
        <taxon>Pseudomonadati</taxon>
        <taxon>Pseudomonadota</taxon>
        <taxon>Betaproteobacteria</taxon>
        <taxon>Neisseriales</taxon>
        <taxon>Chromobacteriaceae</taxon>
        <taxon>Chromobacterium</taxon>
    </lineage>
</organism>
<evidence type="ECO:0000313" key="1">
    <source>
        <dbReference type="EMBL" id="AOZ52381.1"/>
    </source>
</evidence>
<proteinExistence type="predicted"/>
<dbReference type="EMBL" id="CP017707">
    <property type="protein sequence ID" value="AOZ52381.1"/>
    <property type="molecule type" value="Genomic_DNA"/>
</dbReference>
<name>A0A1D9LMC3_9NEIS</name>